<protein>
    <submittedName>
        <fullName evidence="1">Uncharacterized protein</fullName>
    </submittedName>
</protein>
<gene>
    <name evidence="1" type="ORF">ACFPM7_26730</name>
</gene>
<organism evidence="1 2">
    <name type="scientific">Actinokineospora guangxiensis</name>
    <dbReference type="NCBI Taxonomy" id="1490288"/>
    <lineage>
        <taxon>Bacteria</taxon>
        <taxon>Bacillati</taxon>
        <taxon>Actinomycetota</taxon>
        <taxon>Actinomycetes</taxon>
        <taxon>Pseudonocardiales</taxon>
        <taxon>Pseudonocardiaceae</taxon>
        <taxon>Actinokineospora</taxon>
    </lineage>
</organism>
<evidence type="ECO:0000313" key="1">
    <source>
        <dbReference type="EMBL" id="MFC5290666.1"/>
    </source>
</evidence>
<accession>A0ABW0EV97</accession>
<dbReference type="Proteomes" id="UP001596157">
    <property type="component" value="Unassembled WGS sequence"/>
</dbReference>
<dbReference type="EMBL" id="JBHSKF010000018">
    <property type="protein sequence ID" value="MFC5290666.1"/>
    <property type="molecule type" value="Genomic_DNA"/>
</dbReference>
<reference evidence="2" key="1">
    <citation type="journal article" date="2019" name="Int. J. Syst. Evol. Microbiol.">
        <title>The Global Catalogue of Microorganisms (GCM) 10K type strain sequencing project: providing services to taxonomists for standard genome sequencing and annotation.</title>
        <authorList>
            <consortium name="The Broad Institute Genomics Platform"/>
            <consortium name="The Broad Institute Genome Sequencing Center for Infectious Disease"/>
            <person name="Wu L."/>
            <person name="Ma J."/>
        </authorList>
    </citation>
    <scope>NUCLEOTIDE SEQUENCE [LARGE SCALE GENOMIC DNA]</scope>
    <source>
        <strain evidence="2">CCUG 59778</strain>
    </source>
</reference>
<keyword evidence="2" id="KW-1185">Reference proteome</keyword>
<sequence length="206" mass="22126">MGLTEWLRPGELPRIAVHARLREVGSRVGGLVRVPHPAPPDAPATVDIKQDRCPLPAPWTAAGEFAGFDWVEDDAVGWWAEAADPRQAAVRMADFLTVGRGQAGVFGSDRRLAVVLPKKLLSTGAPRKGLLGKVGGLLENTNWELADEVVTLWETDVRALRGVAVVLAGRGFPFARLVRFDFADGSVLLGRTLVGDILPRRPAGSV</sequence>
<proteinExistence type="predicted"/>
<name>A0ABW0EV97_9PSEU</name>
<dbReference type="RefSeq" id="WP_378250563.1">
    <property type="nucleotide sequence ID" value="NZ_JBHSKF010000018.1"/>
</dbReference>
<evidence type="ECO:0000313" key="2">
    <source>
        <dbReference type="Proteomes" id="UP001596157"/>
    </source>
</evidence>
<comment type="caution">
    <text evidence="1">The sequence shown here is derived from an EMBL/GenBank/DDBJ whole genome shotgun (WGS) entry which is preliminary data.</text>
</comment>